<feature type="region of interest" description="Disordered" evidence="1">
    <location>
        <begin position="37"/>
        <end position="93"/>
    </location>
</feature>
<feature type="compositionally biased region" description="Basic and acidic residues" evidence="1">
    <location>
        <begin position="76"/>
        <end position="93"/>
    </location>
</feature>
<name>A0A392RXW6_9FABA</name>
<accession>A0A392RXW6</accession>
<evidence type="ECO:0000313" key="3">
    <source>
        <dbReference type="Proteomes" id="UP000265520"/>
    </source>
</evidence>
<sequence>YNFPVITRTWHLDRILDSCTLKIGCAHFDRDSAAGAREAGLPALDSDDKGEESDMDGESKFVGELDPSGNRAPKKREKEQKSELLEDTDGIDR</sequence>
<protein>
    <submittedName>
        <fullName evidence="2">RAP domain protein</fullName>
    </submittedName>
</protein>
<organism evidence="2 3">
    <name type="scientific">Trifolium medium</name>
    <dbReference type="NCBI Taxonomy" id="97028"/>
    <lineage>
        <taxon>Eukaryota</taxon>
        <taxon>Viridiplantae</taxon>
        <taxon>Streptophyta</taxon>
        <taxon>Embryophyta</taxon>
        <taxon>Tracheophyta</taxon>
        <taxon>Spermatophyta</taxon>
        <taxon>Magnoliopsida</taxon>
        <taxon>eudicotyledons</taxon>
        <taxon>Gunneridae</taxon>
        <taxon>Pentapetalae</taxon>
        <taxon>rosids</taxon>
        <taxon>fabids</taxon>
        <taxon>Fabales</taxon>
        <taxon>Fabaceae</taxon>
        <taxon>Papilionoideae</taxon>
        <taxon>50 kb inversion clade</taxon>
        <taxon>NPAAA clade</taxon>
        <taxon>Hologalegina</taxon>
        <taxon>IRL clade</taxon>
        <taxon>Trifolieae</taxon>
        <taxon>Trifolium</taxon>
    </lineage>
</organism>
<evidence type="ECO:0000313" key="2">
    <source>
        <dbReference type="EMBL" id="MCI41471.1"/>
    </source>
</evidence>
<dbReference type="AlphaFoldDB" id="A0A392RXW6"/>
<keyword evidence="3" id="KW-1185">Reference proteome</keyword>
<evidence type="ECO:0000256" key="1">
    <source>
        <dbReference type="SAM" id="MobiDB-lite"/>
    </source>
</evidence>
<dbReference type="Proteomes" id="UP000265520">
    <property type="component" value="Unassembled WGS sequence"/>
</dbReference>
<comment type="caution">
    <text evidence="2">The sequence shown here is derived from an EMBL/GenBank/DDBJ whole genome shotgun (WGS) entry which is preliminary data.</text>
</comment>
<feature type="non-terminal residue" evidence="2">
    <location>
        <position position="93"/>
    </location>
</feature>
<feature type="non-terminal residue" evidence="2">
    <location>
        <position position="1"/>
    </location>
</feature>
<reference evidence="2 3" key="1">
    <citation type="journal article" date="2018" name="Front. Plant Sci.">
        <title>Red Clover (Trifolium pratense) and Zigzag Clover (T. medium) - A Picture of Genomic Similarities and Differences.</title>
        <authorList>
            <person name="Dluhosova J."/>
            <person name="Istvanek J."/>
            <person name="Nedelnik J."/>
            <person name="Repkova J."/>
        </authorList>
    </citation>
    <scope>NUCLEOTIDE SEQUENCE [LARGE SCALE GENOMIC DNA]</scope>
    <source>
        <strain evidence="3">cv. 10/8</strain>
        <tissue evidence="2">Leaf</tissue>
    </source>
</reference>
<dbReference type="EMBL" id="LXQA010292722">
    <property type="protein sequence ID" value="MCI41471.1"/>
    <property type="molecule type" value="Genomic_DNA"/>
</dbReference>
<proteinExistence type="predicted"/>